<reference evidence="2 3" key="1">
    <citation type="journal article" date="2023" name="Sci. Data">
        <title>Genome assembly of the Korean intertidal mud-creeper Batillaria attramentaria.</title>
        <authorList>
            <person name="Patra A.K."/>
            <person name="Ho P.T."/>
            <person name="Jun S."/>
            <person name="Lee S.J."/>
            <person name="Kim Y."/>
            <person name="Won Y.J."/>
        </authorList>
    </citation>
    <scope>NUCLEOTIDE SEQUENCE [LARGE SCALE GENOMIC DNA]</scope>
    <source>
        <strain evidence="2">Wonlab-2016</strain>
    </source>
</reference>
<proteinExistence type="predicted"/>
<protein>
    <submittedName>
        <fullName evidence="2">Uncharacterized protein</fullName>
    </submittedName>
</protein>
<dbReference type="Proteomes" id="UP001519460">
    <property type="component" value="Unassembled WGS sequence"/>
</dbReference>
<dbReference type="AlphaFoldDB" id="A0ABD0JMK1"/>
<feature type="region of interest" description="Disordered" evidence="1">
    <location>
        <begin position="476"/>
        <end position="508"/>
    </location>
</feature>
<organism evidence="2 3">
    <name type="scientific">Batillaria attramentaria</name>
    <dbReference type="NCBI Taxonomy" id="370345"/>
    <lineage>
        <taxon>Eukaryota</taxon>
        <taxon>Metazoa</taxon>
        <taxon>Spiralia</taxon>
        <taxon>Lophotrochozoa</taxon>
        <taxon>Mollusca</taxon>
        <taxon>Gastropoda</taxon>
        <taxon>Caenogastropoda</taxon>
        <taxon>Sorbeoconcha</taxon>
        <taxon>Cerithioidea</taxon>
        <taxon>Batillariidae</taxon>
        <taxon>Batillaria</taxon>
    </lineage>
</organism>
<dbReference type="EMBL" id="JACVVK020000384">
    <property type="protein sequence ID" value="KAK7476127.1"/>
    <property type="molecule type" value="Genomic_DNA"/>
</dbReference>
<feature type="compositionally biased region" description="Polar residues" evidence="1">
    <location>
        <begin position="476"/>
        <end position="492"/>
    </location>
</feature>
<evidence type="ECO:0000313" key="3">
    <source>
        <dbReference type="Proteomes" id="UP001519460"/>
    </source>
</evidence>
<accession>A0ABD0JMK1</accession>
<evidence type="ECO:0000313" key="2">
    <source>
        <dbReference type="EMBL" id="KAK7476127.1"/>
    </source>
</evidence>
<gene>
    <name evidence="2" type="ORF">BaRGS_00032620</name>
</gene>
<sequence>MIVVFIHYAHRWFLVSRPTIPGTQYRRTQLKSSCRHRCVRRAGTSPSDDEIQCLYVPVMMKPRLRFSFSPLRTTCRAERLTSSTAPFSQRSRRNWDYAGITACHTLPPPKRYSSGGAAQGQFRQALALPGQFGDTRTSFGGFSPQTLPGGGQAQFFPAQFPRQIQQQTGGVGEEPHTYPDGTTGGDYHAKMAAQQGGHTYPDGTTGGDYHAKMAAQQGGHTYPDGTTGGDYHAKMAAQQGGHTYPDGTTGGDYHAKMAAQQGHTYPDGTTGGDYHANMAAQQGGHTYPDGTTGGDYHAKMAAKQGLPQQGGHTYPDGTTGHNYPSVKAAQQQGGHSYPVGTTGGDYPSRKAQQSGFPLGGGFQQGGHTYPVGTEGGDYPSVKAAQGGFQQGHTYPVGTQGGDYPTVKAAQQGGFQQVGHSYPVGSEGGDYPTVKAAQNRGGGQFFPGQGSFKQQGQFQGAPSQGTVIFVPSGQYIPQSKQFPQTDGSGNFGNDQVYPPSSSSSRLYSPNLVDTEPRISVQRAPTFQGQRFSFPSSHQSNRQGQCFNYQDLSAGYRLSDVFNDNEYPKDAIMSELRAMPYMAPMVGYENLPKQKKSSPFGSFGSSLSTPLNFGFDDEQKSFGKLSNTKYFPPSFDEGTLTSVMKPLDQVCPSQPFTLRAFTYEGQRCHVVNPDYQMIKYTKCLNRSPFFQLPPTFRPKPVFNVREPEVAAQPLKRQMEPACLAGRRVFKFTRLV</sequence>
<keyword evidence="3" id="KW-1185">Reference proteome</keyword>
<evidence type="ECO:0000256" key="1">
    <source>
        <dbReference type="SAM" id="MobiDB-lite"/>
    </source>
</evidence>
<name>A0ABD0JMK1_9CAEN</name>
<comment type="caution">
    <text evidence="2">The sequence shown here is derived from an EMBL/GenBank/DDBJ whole genome shotgun (WGS) entry which is preliminary data.</text>
</comment>